<keyword evidence="2" id="KW-1185">Reference proteome</keyword>
<accession>A0A2Z5R1W8</accession>
<sequence>MRIWDEVPEHLHSYFDLDAWWRDERYDYTIANAPDGGVFIFRAH</sequence>
<proteinExistence type="predicted"/>
<dbReference type="AlphaFoldDB" id="A0A2Z5R1W8"/>
<dbReference type="Proteomes" id="UP000250241">
    <property type="component" value="Chromosome"/>
</dbReference>
<dbReference type="KEGG" id="raj:RA11412_2448"/>
<gene>
    <name evidence="1" type="ORF">RA11412_2448</name>
</gene>
<evidence type="ECO:0000313" key="1">
    <source>
        <dbReference type="EMBL" id="BAV88747.1"/>
    </source>
</evidence>
<evidence type="ECO:0000313" key="2">
    <source>
        <dbReference type="Proteomes" id="UP000250241"/>
    </source>
</evidence>
<protein>
    <submittedName>
        <fullName evidence="1">Uncharacterized protein</fullName>
    </submittedName>
</protein>
<organism evidence="1 2">
    <name type="scientific">Rothia aeria</name>
    <dbReference type="NCBI Taxonomy" id="172042"/>
    <lineage>
        <taxon>Bacteria</taxon>
        <taxon>Bacillati</taxon>
        <taxon>Actinomycetota</taxon>
        <taxon>Actinomycetes</taxon>
        <taxon>Micrococcales</taxon>
        <taxon>Micrococcaceae</taxon>
        <taxon>Rothia</taxon>
    </lineage>
</organism>
<name>A0A2Z5R1W8_9MICC</name>
<dbReference type="EMBL" id="AP017895">
    <property type="protein sequence ID" value="BAV88747.1"/>
    <property type="molecule type" value="Genomic_DNA"/>
</dbReference>
<reference evidence="1 2" key="1">
    <citation type="submission" date="2016-10" db="EMBL/GenBank/DDBJ databases">
        <title>Genome sequence of Rothia aeria strain JCM11412.</title>
        <authorList>
            <person name="Nambu T."/>
        </authorList>
    </citation>
    <scope>NUCLEOTIDE SEQUENCE [LARGE SCALE GENOMIC DNA]</scope>
    <source>
        <strain evidence="1 2">JCM 11412</strain>
    </source>
</reference>